<feature type="transmembrane region" description="Helical" evidence="11">
    <location>
        <begin position="288"/>
        <end position="313"/>
    </location>
</feature>
<keyword evidence="5 11" id="KW-0812">Transmembrane</keyword>
<dbReference type="Pfam" id="PF07690">
    <property type="entry name" value="MFS_1"/>
    <property type="match status" value="1"/>
</dbReference>
<keyword evidence="14" id="KW-1185">Reference proteome</keyword>
<evidence type="ECO:0000256" key="7">
    <source>
        <dbReference type="ARBA" id="ARBA00023136"/>
    </source>
</evidence>
<protein>
    <recommendedName>
        <fullName evidence="8">Sugar phosphate exchanger 3</fullName>
    </recommendedName>
    <alternativeName>
        <fullName evidence="9">Solute carrier family 37 member 3</fullName>
    </alternativeName>
</protein>
<comment type="subcellular location">
    <subcellularLocation>
        <location evidence="1">Membrane</location>
        <topology evidence="1">Multi-pass membrane protein</topology>
    </subcellularLocation>
</comment>
<feature type="transmembrane region" description="Helical" evidence="11">
    <location>
        <begin position="30"/>
        <end position="55"/>
    </location>
</feature>
<feature type="transmembrane region" description="Helical" evidence="11">
    <location>
        <begin position="231"/>
        <end position="251"/>
    </location>
</feature>
<proteinExistence type="inferred from homology"/>
<dbReference type="PANTHER" id="PTHR43184:SF12">
    <property type="entry name" value="SUGAR PHOSPHATE EXCHANGER 3"/>
    <property type="match status" value="1"/>
</dbReference>
<keyword evidence="6 11" id="KW-1133">Transmembrane helix</keyword>
<evidence type="ECO:0000256" key="6">
    <source>
        <dbReference type="ARBA" id="ARBA00022989"/>
    </source>
</evidence>
<sequence length="408" mass="44069">MSAGQVLAGSFTMLFGLGYFFDVHSLSFFLIVQILAGICQSTGWTSVVTCMGNWYGKGKRGFIMGVWNAHTSVGNIIGLFLAGAFVDYEWGLSFIVPGLVIFVNGVLTFLFLVPEPTDIGCNSPDQIGRKRSSPSESSTLSERDRSADIKNPMKAFTISTDKTENTFKESHKSSSSLKKEKPVSFIGALKIPGVIEFSMCLFFSKLVSYTFLFWLPKYISSITTYSPSKSAFISVLFDVGGIFGGITAGIISDVTGMSALTCFGYLLLTGPILQIYKLYGHQTLAASIGLSFLSGFFVNGPYALITTAVSADLGTKQVLKDNTKALATVSAIIDGTGSIGAAIGPLLAGVIVESYGWSNVFYVLIGSIICAMLFLLRLLINEIKDSDLWNAIRTRNKPEEPNVIDTRL</sequence>
<evidence type="ECO:0000256" key="3">
    <source>
        <dbReference type="ARBA" id="ARBA00022448"/>
    </source>
</evidence>
<feature type="domain" description="Major facilitator superfamily (MFS) profile" evidence="12">
    <location>
        <begin position="1"/>
        <end position="384"/>
    </location>
</feature>
<dbReference type="AlphaFoldDB" id="A0AA89C5H1"/>
<organism evidence="13 14">
    <name type="scientific">Pinctada imbricata</name>
    <name type="common">Atlantic pearl-oyster</name>
    <name type="synonym">Pinctada martensii</name>
    <dbReference type="NCBI Taxonomy" id="66713"/>
    <lineage>
        <taxon>Eukaryota</taxon>
        <taxon>Metazoa</taxon>
        <taxon>Spiralia</taxon>
        <taxon>Lophotrochozoa</taxon>
        <taxon>Mollusca</taxon>
        <taxon>Bivalvia</taxon>
        <taxon>Autobranchia</taxon>
        <taxon>Pteriomorphia</taxon>
        <taxon>Pterioida</taxon>
        <taxon>Pterioidea</taxon>
        <taxon>Pteriidae</taxon>
        <taxon>Pinctada</taxon>
    </lineage>
</organism>
<feature type="transmembrane region" description="Helical" evidence="11">
    <location>
        <begin position="67"/>
        <end position="86"/>
    </location>
</feature>
<feature type="region of interest" description="Disordered" evidence="10">
    <location>
        <begin position="122"/>
        <end position="145"/>
    </location>
</feature>
<keyword evidence="4" id="KW-0762">Sugar transport</keyword>
<keyword evidence="7 11" id="KW-0472">Membrane</keyword>
<accession>A0AA89C5H1</accession>
<dbReference type="SUPFAM" id="SSF103473">
    <property type="entry name" value="MFS general substrate transporter"/>
    <property type="match status" value="1"/>
</dbReference>
<evidence type="ECO:0000313" key="13">
    <source>
        <dbReference type="EMBL" id="KAK3106997.1"/>
    </source>
</evidence>
<dbReference type="InterPro" id="IPR036259">
    <property type="entry name" value="MFS_trans_sf"/>
</dbReference>
<dbReference type="GO" id="GO:0022857">
    <property type="term" value="F:transmembrane transporter activity"/>
    <property type="evidence" value="ECO:0007669"/>
    <property type="project" value="InterPro"/>
</dbReference>
<feature type="transmembrane region" description="Helical" evidence="11">
    <location>
        <begin position="325"/>
        <end position="348"/>
    </location>
</feature>
<dbReference type="PROSITE" id="PS50850">
    <property type="entry name" value="MFS"/>
    <property type="match status" value="1"/>
</dbReference>
<evidence type="ECO:0000259" key="12">
    <source>
        <dbReference type="PROSITE" id="PS50850"/>
    </source>
</evidence>
<gene>
    <name evidence="13" type="ORF">FSP39_004636</name>
</gene>
<reference evidence="13" key="1">
    <citation type="submission" date="2019-08" db="EMBL/GenBank/DDBJ databases">
        <title>The improved chromosome-level genome for the pearl oyster Pinctada fucata martensii using PacBio sequencing and Hi-C.</title>
        <authorList>
            <person name="Zheng Z."/>
        </authorList>
    </citation>
    <scope>NUCLEOTIDE SEQUENCE</scope>
    <source>
        <strain evidence="13">ZZ-2019</strain>
        <tissue evidence="13">Adductor muscle</tissue>
    </source>
</reference>
<dbReference type="PANTHER" id="PTHR43184">
    <property type="entry name" value="MAJOR FACILITATOR SUPERFAMILY TRANSPORTER 16, ISOFORM B"/>
    <property type="match status" value="1"/>
</dbReference>
<feature type="transmembrane region" description="Helical" evidence="11">
    <location>
        <begin position="92"/>
        <end position="113"/>
    </location>
</feature>
<dbReference type="Gene3D" id="1.20.1250.20">
    <property type="entry name" value="MFS general substrate transporter like domains"/>
    <property type="match status" value="2"/>
</dbReference>
<evidence type="ECO:0000256" key="9">
    <source>
        <dbReference type="ARBA" id="ARBA00042039"/>
    </source>
</evidence>
<comment type="caution">
    <text evidence="13">The sequence shown here is derived from an EMBL/GenBank/DDBJ whole genome shotgun (WGS) entry which is preliminary data.</text>
</comment>
<dbReference type="PIRSF" id="PIRSF002808">
    <property type="entry name" value="Hexose_phosphate_transp"/>
    <property type="match status" value="1"/>
</dbReference>
<feature type="transmembrane region" description="Helical" evidence="11">
    <location>
        <begin position="258"/>
        <end position="276"/>
    </location>
</feature>
<evidence type="ECO:0000256" key="8">
    <source>
        <dbReference type="ARBA" id="ARBA00041091"/>
    </source>
</evidence>
<name>A0AA89C5H1_PINIB</name>
<evidence type="ECO:0000256" key="2">
    <source>
        <dbReference type="ARBA" id="ARBA00009598"/>
    </source>
</evidence>
<dbReference type="GO" id="GO:0016020">
    <property type="term" value="C:membrane"/>
    <property type="evidence" value="ECO:0007669"/>
    <property type="project" value="UniProtKB-SubCell"/>
</dbReference>
<evidence type="ECO:0000256" key="11">
    <source>
        <dbReference type="SAM" id="Phobius"/>
    </source>
</evidence>
<evidence type="ECO:0000256" key="4">
    <source>
        <dbReference type="ARBA" id="ARBA00022597"/>
    </source>
</evidence>
<dbReference type="EMBL" id="VSWD01000002">
    <property type="protein sequence ID" value="KAK3106997.1"/>
    <property type="molecule type" value="Genomic_DNA"/>
</dbReference>
<dbReference type="InterPro" id="IPR000849">
    <property type="entry name" value="Sugar_P_transporter"/>
</dbReference>
<comment type="similarity">
    <text evidence="2">Belongs to the major facilitator superfamily. Organophosphate:Pi antiporter (OPA) (TC 2.A.1.4) family.</text>
</comment>
<evidence type="ECO:0000313" key="14">
    <source>
        <dbReference type="Proteomes" id="UP001186944"/>
    </source>
</evidence>
<evidence type="ECO:0000256" key="5">
    <source>
        <dbReference type="ARBA" id="ARBA00022692"/>
    </source>
</evidence>
<dbReference type="Proteomes" id="UP001186944">
    <property type="component" value="Unassembled WGS sequence"/>
</dbReference>
<dbReference type="InterPro" id="IPR020846">
    <property type="entry name" value="MFS_dom"/>
</dbReference>
<keyword evidence="3" id="KW-0813">Transport</keyword>
<feature type="transmembrane region" description="Helical" evidence="11">
    <location>
        <begin position="188"/>
        <end position="211"/>
    </location>
</feature>
<feature type="transmembrane region" description="Helical" evidence="11">
    <location>
        <begin position="360"/>
        <end position="380"/>
    </location>
</feature>
<evidence type="ECO:0000256" key="1">
    <source>
        <dbReference type="ARBA" id="ARBA00004141"/>
    </source>
</evidence>
<evidence type="ECO:0000256" key="10">
    <source>
        <dbReference type="SAM" id="MobiDB-lite"/>
    </source>
</evidence>
<dbReference type="InterPro" id="IPR011701">
    <property type="entry name" value="MFS"/>
</dbReference>